<protein>
    <submittedName>
        <fullName evidence="1">Uncharacterized protein</fullName>
    </submittedName>
</protein>
<gene>
    <name evidence="1" type="ORF">S01H4_60557</name>
</gene>
<dbReference type="AlphaFoldDB" id="X1D9K5"/>
<organism evidence="1">
    <name type="scientific">marine sediment metagenome</name>
    <dbReference type="NCBI Taxonomy" id="412755"/>
    <lineage>
        <taxon>unclassified sequences</taxon>
        <taxon>metagenomes</taxon>
        <taxon>ecological metagenomes</taxon>
    </lineage>
</organism>
<reference evidence="1" key="1">
    <citation type="journal article" date="2014" name="Front. Microbiol.">
        <title>High frequency of phylogenetically diverse reductive dehalogenase-homologous genes in deep subseafloor sedimentary metagenomes.</title>
        <authorList>
            <person name="Kawai M."/>
            <person name="Futagami T."/>
            <person name="Toyoda A."/>
            <person name="Takaki Y."/>
            <person name="Nishi S."/>
            <person name="Hori S."/>
            <person name="Arai W."/>
            <person name="Tsubouchi T."/>
            <person name="Morono Y."/>
            <person name="Uchiyama I."/>
            <person name="Ito T."/>
            <person name="Fujiyama A."/>
            <person name="Inagaki F."/>
            <person name="Takami H."/>
        </authorList>
    </citation>
    <scope>NUCLEOTIDE SEQUENCE</scope>
    <source>
        <strain evidence="1">Expedition CK06-06</strain>
    </source>
</reference>
<comment type="caution">
    <text evidence="1">The sequence shown here is derived from an EMBL/GenBank/DDBJ whole genome shotgun (WGS) entry which is preliminary data.</text>
</comment>
<feature type="non-terminal residue" evidence="1">
    <location>
        <position position="1"/>
    </location>
</feature>
<sequence length="66" mass="7586">EDPENYPFPTISGKIEIYCEHIAEKNIPLMPAIPKYFSHEEHYDSPLTKKYPILASYRACKATSTP</sequence>
<dbReference type="SUPFAM" id="SSF53706">
    <property type="entry name" value="Formate dehydrogenase/DMSO reductase, domains 1-3"/>
    <property type="match status" value="1"/>
</dbReference>
<name>X1D9K5_9ZZZZ</name>
<proteinExistence type="predicted"/>
<evidence type="ECO:0000313" key="1">
    <source>
        <dbReference type="EMBL" id="GAH16932.1"/>
    </source>
</evidence>
<accession>X1D9K5</accession>
<dbReference type="EMBL" id="BART01035734">
    <property type="protein sequence ID" value="GAH16932.1"/>
    <property type="molecule type" value="Genomic_DNA"/>
</dbReference>